<reference evidence="1" key="1">
    <citation type="submission" date="2023-03" db="EMBL/GenBank/DDBJ databases">
        <authorList>
            <person name="Steffen K."/>
            <person name="Cardenas P."/>
        </authorList>
    </citation>
    <scope>NUCLEOTIDE SEQUENCE</scope>
</reference>
<evidence type="ECO:0000313" key="2">
    <source>
        <dbReference type="Proteomes" id="UP001174909"/>
    </source>
</evidence>
<sequence>MAGYIIIVGHFYSTENAHAHCTCDHVVESGHFASRSVRKGVQFRELRIYLSCLRVRQPD</sequence>
<proteinExistence type="predicted"/>
<evidence type="ECO:0000313" key="1">
    <source>
        <dbReference type="EMBL" id="CAI8027290.1"/>
    </source>
</evidence>
<keyword evidence="2" id="KW-1185">Reference proteome</keyword>
<protein>
    <submittedName>
        <fullName evidence="1">Uncharacterized protein</fullName>
    </submittedName>
</protein>
<organism evidence="1 2">
    <name type="scientific">Geodia barretti</name>
    <name type="common">Barrett's horny sponge</name>
    <dbReference type="NCBI Taxonomy" id="519541"/>
    <lineage>
        <taxon>Eukaryota</taxon>
        <taxon>Metazoa</taxon>
        <taxon>Porifera</taxon>
        <taxon>Demospongiae</taxon>
        <taxon>Heteroscleromorpha</taxon>
        <taxon>Tetractinellida</taxon>
        <taxon>Astrophorina</taxon>
        <taxon>Geodiidae</taxon>
        <taxon>Geodia</taxon>
    </lineage>
</organism>
<gene>
    <name evidence="1" type="ORF">GBAR_LOCUS15620</name>
</gene>
<accession>A0AA35SBZ0</accession>
<comment type="caution">
    <text evidence="1">The sequence shown here is derived from an EMBL/GenBank/DDBJ whole genome shotgun (WGS) entry which is preliminary data.</text>
</comment>
<dbReference type="AlphaFoldDB" id="A0AA35SBZ0"/>
<dbReference type="Proteomes" id="UP001174909">
    <property type="component" value="Unassembled WGS sequence"/>
</dbReference>
<name>A0AA35SBZ0_GEOBA</name>
<dbReference type="EMBL" id="CASHTH010002269">
    <property type="protein sequence ID" value="CAI8027290.1"/>
    <property type="molecule type" value="Genomic_DNA"/>
</dbReference>